<dbReference type="RefSeq" id="WP_097944655.1">
    <property type="nucleotide sequence ID" value="NZ_BLKS01000001.1"/>
</dbReference>
<dbReference type="EMBL" id="BLKS01000001">
    <property type="protein sequence ID" value="GFG51591.1"/>
    <property type="molecule type" value="Genomic_DNA"/>
</dbReference>
<evidence type="ECO:0000313" key="10">
    <source>
        <dbReference type="Proteomes" id="UP000465302"/>
    </source>
</evidence>
<organism evidence="8 9">
    <name type="scientific">Mycolicibacterium agri</name>
    <name type="common">Mycobacterium agri</name>
    <dbReference type="NCBI Taxonomy" id="36811"/>
    <lineage>
        <taxon>Bacteria</taxon>
        <taxon>Bacillati</taxon>
        <taxon>Actinomycetota</taxon>
        <taxon>Actinomycetes</taxon>
        <taxon>Mycobacteriales</taxon>
        <taxon>Mycobacteriaceae</taxon>
        <taxon>Mycolicibacterium</taxon>
    </lineage>
</organism>
<dbReference type="InterPro" id="IPR018485">
    <property type="entry name" value="FGGY_C"/>
</dbReference>
<reference evidence="7 10" key="2">
    <citation type="journal article" date="2019" name="Emerg. Microbes Infect.">
        <title>Comprehensive subspecies identification of 175 nontuberculous mycobacteria species based on 7547 genomic profiles.</title>
        <authorList>
            <person name="Matsumoto Y."/>
            <person name="Kinjo T."/>
            <person name="Motooka D."/>
            <person name="Nabeya D."/>
            <person name="Jung N."/>
            <person name="Uechi K."/>
            <person name="Horii T."/>
            <person name="Iida T."/>
            <person name="Fujita J."/>
            <person name="Nakamura S."/>
        </authorList>
    </citation>
    <scope>NUCLEOTIDE SEQUENCE [LARGE SCALE GENOMIC DNA]</scope>
    <source>
        <strain evidence="7 10">JCM 6377</strain>
    </source>
</reference>
<keyword evidence="2" id="KW-0119">Carbohydrate metabolism</keyword>
<dbReference type="EMBL" id="PDCP01000113">
    <property type="protein sequence ID" value="PEG33449.1"/>
    <property type="molecule type" value="Genomic_DNA"/>
</dbReference>
<dbReference type="PIRSF" id="PIRSF000538">
    <property type="entry name" value="GlpK"/>
    <property type="match status" value="1"/>
</dbReference>
<proteinExistence type="inferred from homology"/>
<reference evidence="8 9" key="1">
    <citation type="submission" date="2017-10" db="EMBL/GenBank/DDBJ databases">
        <title>The new phylogeny of genus Mycobacterium.</title>
        <authorList>
            <person name="Tortoli E."/>
            <person name="Trovato A."/>
            <person name="Cirillo D.M."/>
        </authorList>
    </citation>
    <scope>NUCLEOTIDE SEQUENCE [LARGE SCALE GENOMIC DNA]</scope>
    <source>
        <strain evidence="8 9">CCUG37673</strain>
    </source>
</reference>
<dbReference type="PANTHER" id="PTHR43095:SF5">
    <property type="entry name" value="XYLULOSE KINASE"/>
    <property type="match status" value="1"/>
</dbReference>
<evidence type="ECO:0000256" key="4">
    <source>
        <dbReference type="ARBA" id="ARBA00022777"/>
    </source>
</evidence>
<dbReference type="Proteomes" id="UP000220914">
    <property type="component" value="Unassembled WGS sequence"/>
</dbReference>
<dbReference type="Gene3D" id="3.30.420.40">
    <property type="match status" value="2"/>
</dbReference>
<dbReference type="PANTHER" id="PTHR43095">
    <property type="entry name" value="SUGAR KINASE"/>
    <property type="match status" value="1"/>
</dbReference>
<evidence type="ECO:0000256" key="1">
    <source>
        <dbReference type="ARBA" id="ARBA00009156"/>
    </source>
</evidence>
<gene>
    <name evidence="8" type="ORF">CQY20_30740</name>
    <name evidence="7" type="ORF">MAGR_30320</name>
</gene>
<evidence type="ECO:0000259" key="6">
    <source>
        <dbReference type="Pfam" id="PF02782"/>
    </source>
</evidence>
<evidence type="ECO:0000259" key="5">
    <source>
        <dbReference type="Pfam" id="PF00370"/>
    </source>
</evidence>
<accession>A0A2A7MPF0</accession>
<dbReference type="CDD" id="cd07783">
    <property type="entry name" value="ASKHA_NBD_FGGY_SePSK_AtXK1-like"/>
    <property type="match status" value="1"/>
</dbReference>
<dbReference type="InterPro" id="IPR043129">
    <property type="entry name" value="ATPase_NBD"/>
</dbReference>
<sequence>MPVKQPLWVGVDLGTQHARALVVNDKGQVFGAGSAALTSTRCGPRHEQDPQQWWTAVAEATRAALACVHADAVTALAVAATSGTVLLVDRAGQPRTEALMYDDARAVQEALVVNDVGAPLWHALGYGLMQSSWALPKLLWLLSRHPDLANEKIQLCHQADLINARFIGHPVPTDTSNALKSGYHLLEDRWPTEVLNRLGVPPPLLPAVVRPGTLLGRVGVYASAVTGIPAGTPVVAGMTDGCAAQLGAGCVEIGSWNSVLGTTLVLKGVSDRLICDPAGALYCHRGPDNIWLPGGASSSGAGAIAEWFCAADLADLTAEAAKLAIGPVMYPLITRGERFPFHAADAETFMLGNPDTDAGVFAALLLGVACLERLCFDRVTMLGAPIDGRLTSTGGAARNEYWTQLRADLLGRTVHIPDQPEPALGMAILASTSSGKSLAEAAATMVRGGRERVPNPARAAVLRQRYADFLEALTARGWLDTAIAQYAHARL</sequence>
<comment type="caution">
    <text evidence="8">The sequence shown here is derived from an EMBL/GenBank/DDBJ whole genome shotgun (WGS) entry which is preliminary data.</text>
</comment>
<dbReference type="OrthoDB" id="9805576at2"/>
<evidence type="ECO:0000313" key="9">
    <source>
        <dbReference type="Proteomes" id="UP000220914"/>
    </source>
</evidence>
<evidence type="ECO:0000256" key="3">
    <source>
        <dbReference type="ARBA" id="ARBA00022679"/>
    </source>
</evidence>
<evidence type="ECO:0000313" key="7">
    <source>
        <dbReference type="EMBL" id="GFG51591.1"/>
    </source>
</evidence>
<protein>
    <submittedName>
        <fullName evidence="8">Carbohydrate kinase</fullName>
    </submittedName>
</protein>
<dbReference type="Pfam" id="PF00370">
    <property type="entry name" value="FGGY_N"/>
    <property type="match status" value="1"/>
</dbReference>
<keyword evidence="2" id="KW-0859">Xylose metabolism</keyword>
<keyword evidence="9" id="KW-1185">Reference proteome</keyword>
<dbReference type="InterPro" id="IPR050406">
    <property type="entry name" value="FGGY_Carb_Kinase"/>
</dbReference>
<dbReference type="GO" id="GO:0016301">
    <property type="term" value="F:kinase activity"/>
    <property type="evidence" value="ECO:0007669"/>
    <property type="project" value="UniProtKB-KW"/>
</dbReference>
<dbReference type="SUPFAM" id="SSF53067">
    <property type="entry name" value="Actin-like ATPase domain"/>
    <property type="match status" value="2"/>
</dbReference>
<dbReference type="AlphaFoldDB" id="A0A2A7MPF0"/>
<dbReference type="InterPro" id="IPR018484">
    <property type="entry name" value="FGGY_N"/>
</dbReference>
<reference evidence="7" key="3">
    <citation type="submission" date="2020-02" db="EMBL/GenBank/DDBJ databases">
        <authorList>
            <person name="Matsumoto Y."/>
            <person name="Motooka D."/>
            <person name="Nakamura S."/>
        </authorList>
    </citation>
    <scope>NUCLEOTIDE SEQUENCE</scope>
    <source>
        <strain evidence="7">JCM 6377</strain>
    </source>
</reference>
<feature type="domain" description="Carbohydrate kinase FGGY N-terminal" evidence="5">
    <location>
        <begin position="8"/>
        <end position="247"/>
    </location>
</feature>
<evidence type="ECO:0000313" key="8">
    <source>
        <dbReference type="EMBL" id="PEG33449.1"/>
    </source>
</evidence>
<dbReference type="InterPro" id="IPR000577">
    <property type="entry name" value="Carb_kinase_FGGY"/>
</dbReference>
<dbReference type="Proteomes" id="UP000465302">
    <property type="component" value="Unassembled WGS sequence"/>
</dbReference>
<dbReference type="GO" id="GO:0042732">
    <property type="term" value="P:D-xylose metabolic process"/>
    <property type="evidence" value="ECO:0007669"/>
    <property type="project" value="UniProtKB-KW"/>
</dbReference>
<evidence type="ECO:0000256" key="2">
    <source>
        <dbReference type="ARBA" id="ARBA00022629"/>
    </source>
</evidence>
<name>A0A2A7MPF0_MYCAG</name>
<keyword evidence="4 8" id="KW-0418">Kinase</keyword>
<comment type="similarity">
    <text evidence="1">Belongs to the FGGY kinase family.</text>
</comment>
<dbReference type="Pfam" id="PF02782">
    <property type="entry name" value="FGGY_C"/>
    <property type="match status" value="1"/>
</dbReference>
<feature type="domain" description="Carbohydrate kinase FGGY C-terminal" evidence="6">
    <location>
        <begin position="301"/>
        <end position="432"/>
    </location>
</feature>
<keyword evidence="3" id="KW-0808">Transferase</keyword>